<accession>A0A0A2C7S1</accession>
<protein>
    <submittedName>
        <fullName evidence="1">Uncharacterized protein</fullName>
    </submittedName>
</protein>
<dbReference type="AlphaFoldDB" id="A0A0A2C7S1"/>
<comment type="caution">
    <text evidence="1">The sequence shown here is derived from an EMBL/GenBank/DDBJ whole genome shotgun (WGS) entry which is preliminary data.</text>
</comment>
<dbReference type="RefSeq" id="WP_036906122.1">
    <property type="nucleotide sequence ID" value="NZ_CP138967.1"/>
</dbReference>
<proteinExistence type="predicted"/>
<evidence type="ECO:0000313" key="1">
    <source>
        <dbReference type="EMBL" id="KGG20679.1"/>
    </source>
</evidence>
<organism evidence="1 2">
    <name type="scientific">Prochlorococcus marinus str. PAC1</name>
    <dbReference type="NCBI Taxonomy" id="59924"/>
    <lineage>
        <taxon>Bacteria</taxon>
        <taxon>Bacillati</taxon>
        <taxon>Cyanobacteriota</taxon>
        <taxon>Cyanophyceae</taxon>
        <taxon>Synechococcales</taxon>
        <taxon>Prochlorococcaceae</taxon>
        <taxon>Prochlorococcus</taxon>
    </lineage>
</organism>
<evidence type="ECO:0000313" key="2">
    <source>
        <dbReference type="Proteomes" id="UP000030392"/>
    </source>
</evidence>
<dbReference type="Proteomes" id="UP000030392">
    <property type="component" value="Unassembled WGS sequence"/>
</dbReference>
<gene>
    <name evidence="1" type="ORF">EV03_1180</name>
</gene>
<reference evidence="2" key="1">
    <citation type="journal article" date="2014" name="Sci. Data">
        <title>Genomes of diverse isolates of the marine cyanobacterium Prochlorococcus.</title>
        <authorList>
            <person name="Biller S."/>
            <person name="Berube P."/>
            <person name="Thompson J."/>
            <person name="Kelly L."/>
            <person name="Roggensack S."/>
            <person name="Awad L."/>
            <person name="Roache-Johnson K."/>
            <person name="Ding H."/>
            <person name="Giovannoni S.J."/>
            <person name="Moore L.R."/>
            <person name="Chisholm S.W."/>
        </authorList>
    </citation>
    <scope>NUCLEOTIDE SEQUENCE [LARGE SCALE GENOMIC DNA]</scope>
    <source>
        <strain evidence="2">PAC1</strain>
    </source>
</reference>
<name>A0A0A2C7S1_PROMR</name>
<sequence length="120" mass="14131">MDEAWLKELNKRNLMIQGEDSSRCNFATVTVSSSVLAKLSLDEQEKFQMTEFKRATNEIEHWGRVEEICDFFGVEDPDLAGDMYERKFKNLTLDEEIKWMDLKDFSKDRYDGFGVKVEWG</sequence>
<dbReference type="EMBL" id="JNAX01000011">
    <property type="protein sequence ID" value="KGG20679.1"/>
    <property type="molecule type" value="Genomic_DNA"/>
</dbReference>